<dbReference type="AlphaFoldDB" id="A0A485NN58"/>
<feature type="non-terminal residue" evidence="1">
    <location>
        <position position="1"/>
    </location>
</feature>
<evidence type="ECO:0000313" key="2">
    <source>
        <dbReference type="Proteomes" id="UP000386466"/>
    </source>
</evidence>
<organism evidence="1 2">
    <name type="scientific">Lynx pardinus</name>
    <name type="common">Iberian lynx</name>
    <name type="synonym">Felis pardina</name>
    <dbReference type="NCBI Taxonomy" id="191816"/>
    <lineage>
        <taxon>Eukaryota</taxon>
        <taxon>Metazoa</taxon>
        <taxon>Chordata</taxon>
        <taxon>Craniata</taxon>
        <taxon>Vertebrata</taxon>
        <taxon>Euteleostomi</taxon>
        <taxon>Mammalia</taxon>
        <taxon>Eutheria</taxon>
        <taxon>Laurasiatheria</taxon>
        <taxon>Carnivora</taxon>
        <taxon>Feliformia</taxon>
        <taxon>Felidae</taxon>
        <taxon>Felinae</taxon>
        <taxon>Lynx</taxon>
    </lineage>
</organism>
<dbReference type="Proteomes" id="UP000386466">
    <property type="component" value="Unassembled WGS sequence"/>
</dbReference>
<proteinExistence type="predicted"/>
<reference evidence="1 2" key="1">
    <citation type="submission" date="2019-01" db="EMBL/GenBank/DDBJ databases">
        <authorList>
            <person name="Alioto T."/>
            <person name="Alioto T."/>
        </authorList>
    </citation>
    <scope>NUCLEOTIDE SEQUENCE [LARGE SCALE GENOMIC DNA]</scope>
</reference>
<evidence type="ECO:0000313" key="1">
    <source>
        <dbReference type="EMBL" id="VFV33679.1"/>
    </source>
</evidence>
<dbReference type="EMBL" id="CAAGRJ010018389">
    <property type="protein sequence ID" value="VFV33679.1"/>
    <property type="molecule type" value="Genomic_DNA"/>
</dbReference>
<accession>A0A485NN58</accession>
<keyword evidence="2" id="KW-1185">Reference proteome</keyword>
<name>A0A485NN58_LYNPA</name>
<protein>
    <submittedName>
        <fullName evidence="1">Uncharacterized protein</fullName>
    </submittedName>
</protein>
<gene>
    <name evidence="1" type="ORF">LYPA_23C004554</name>
</gene>
<sequence>ECRWALTVRLSCCEHSPPIYSRGLGFCQRGPALQCSLMLLQWHRHSREACLGSLQRT</sequence>
<feature type="non-terminal residue" evidence="1">
    <location>
        <position position="57"/>
    </location>
</feature>